<dbReference type="Pfam" id="PF01614">
    <property type="entry name" value="IclR_C"/>
    <property type="match status" value="1"/>
</dbReference>
<dbReference type="GO" id="GO:0003700">
    <property type="term" value="F:DNA-binding transcription factor activity"/>
    <property type="evidence" value="ECO:0007669"/>
    <property type="project" value="TreeGrafter"/>
</dbReference>
<accession>A0A543HZN2</accession>
<dbReference type="GO" id="GO:0045892">
    <property type="term" value="P:negative regulation of DNA-templated transcription"/>
    <property type="evidence" value="ECO:0007669"/>
    <property type="project" value="TreeGrafter"/>
</dbReference>
<dbReference type="InterPro" id="IPR036388">
    <property type="entry name" value="WH-like_DNA-bd_sf"/>
</dbReference>
<dbReference type="PROSITE" id="PS51078">
    <property type="entry name" value="ICLR_ED"/>
    <property type="match status" value="1"/>
</dbReference>
<dbReference type="PANTHER" id="PTHR30136:SF24">
    <property type="entry name" value="HTH-TYPE TRANSCRIPTIONAL REPRESSOR ALLR"/>
    <property type="match status" value="1"/>
</dbReference>
<feature type="domain" description="IclR-ED" evidence="5">
    <location>
        <begin position="72"/>
        <end position="240"/>
    </location>
</feature>
<dbReference type="RefSeq" id="WP_260439471.1">
    <property type="nucleotide sequence ID" value="NZ_VFPM01000001.1"/>
</dbReference>
<dbReference type="Pfam" id="PF09339">
    <property type="entry name" value="HTH_IclR"/>
    <property type="match status" value="1"/>
</dbReference>
<dbReference type="EMBL" id="VFPM01000001">
    <property type="protein sequence ID" value="TQM63705.1"/>
    <property type="molecule type" value="Genomic_DNA"/>
</dbReference>
<dbReference type="SMART" id="SM00346">
    <property type="entry name" value="HTH_ICLR"/>
    <property type="match status" value="1"/>
</dbReference>
<dbReference type="SUPFAM" id="SSF46785">
    <property type="entry name" value="Winged helix' DNA-binding domain"/>
    <property type="match status" value="1"/>
</dbReference>
<proteinExistence type="predicted"/>
<evidence type="ECO:0000313" key="6">
    <source>
        <dbReference type="EMBL" id="TQM63705.1"/>
    </source>
</evidence>
<sequence>MTSEASAPRSEASQTLDRGIRILESLAARGDSAGLTVTELATALGVGRPVVYRLVTTLEAHHLVARADDGRVRLALGISRLASAVTPIVRAEARPVLRELADAVGATAHLTIAEGDEALALVVVEPSWTDVHVAYRSGARHRLEQGAAGRAILAGRAGETGPVASDGELQAGAHGLAVPIVRMSTSPIAAGGVALVGGVDAVGRPTVEASVGVVSLRALDAALIGPRLERAAQALAAILR</sequence>
<dbReference type="SUPFAM" id="SSF55781">
    <property type="entry name" value="GAF domain-like"/>
    <property type="match status" value="1"/>
</dbReference>
<gene>
    <name evidence="6" type="ORF">FBY41_0049</name>
</gene>
<dbReference type="InterPro" id="IPR029016">
    <property type="entry name" value="GAF-like_dom_sf"/>
</dbReference>
<name>A0A543HZN2_9MICO</name>
<comment type="caution">
    <text evidence="6">The sequence shown here is derived from an EMBL/GenBank/DDBJ whole genome shotgun (WGS) entry which is preliminary data.</text>
</comment>
<evidence type="ECO:0000256" key="1">
    <source>
        <dbReference type="ARBA" id="ARBA00023015"/>
    </source>
</evidence>
<organism evidence="6 7">
    <name type="scientific">Humibacillus xanthopallidus</name>
    <dbReference type="NCBI Taxonomy" id="412689"/>
    <lineage>
        <taxon>Bacteria</taxon>
        <taxon>Bacillati</taxon>
        <taxon>Actinomycetota</taxon>
        <taxon>Actinomycetes</taxon>
        <taxon>Micrococcales</taxon>
        <taxon>Intrasporangiaceae</taxon>
        <taxon>Humibacillus</taxon>
    </lineage>
</organism>
<dbReference type="InterPro" id="IPR036390">
    <property type="entry name" value="WH_DNA-bd_sf"/>
</dbReference>
<keyword evidence="2" id="KW-0238">DNA-binding</keyword>
<dbReference type="InterPro" id="IPR050707">
    <property type="entry name" value="HTH_MetabolicPath_Reg"/>
</dbReference>
<keyword evidence="1" id="KW-0805">Transcription regulation</keyword>
<evidence type="ECO:0000256" key="3">
    <source>
        <dbReference type="ARBA" id="ARBA00023163"/>
    </source>
</evidence>
<dbReference type="PROSITE" id="PS51077">
    <property type="entry name" value="HTH_ICLR"/>
    <property type="match status" value="1"/>
</dbReference>
<reference evidence="6 7" key="1">
    <citation type="submission" date="2019-06" db="EMBL/GenBank/DDBJ databases">
        <title>Genome sequencing of plant associated microbes to promote plant fitness in Sorghum bicolor and Oryza sativa.</title>
        <authorList>
            <person name="Coleman-Derr D."/>
        </authorList>
    </citation>
    <scope>NUCLEOTIDE SEQUENCE [LARGE SCALE GENOMIC DNA]</scope>
    <source>
        <strain evidence="6 7">KV-663</strain>
    </source>
</reference>
<dbReference type="Proteomes" id="UP000316747">
    <property type="component" value="Unassembled WGS sequence"/>
</dbReference>
<protein>
    <submittedName>
        <fullName evidence="6">IclR-like helix-turn-helix domain-containing protein</fullName>
    </submittedName>
</protein>
<keyword evidence="7" id="KW-1185">Reference proteome</keyword>
<keyword evidence="3" id="KW-0804">Transcription</keyword>
<feature type="domain" description="HTH iclR-type" evidence="4">
    <location>
        <begin position="13"/>
        <end position="78"/>
    </location>
</feature>
<evidence type="ECO:0000259" key="4">
    <source>
        <dbReference type="PROSITE" id="PS51077"/>
    </source>
</evidence>
<evidence type="ECO:0000256" key="2">
    <source>
        <dbReference type="ARBA" id="ARBA00023125"/>
    </source>
</evidence>
<dbReference type="Gene3D" id="3.30.450.40">
    <property type="match status" value="1"/>
</dbReference>
<dbReference type="InterPro" id="IPR005471">
    <property type="entry name" value="Tscrpt_reg_IclR_N"/>
</dbReference>
<dbReference type="GO" id="GO:0003677">
    <property type="term" value="F:DNA binding"/>
    <property type="evidence" value="ECO:0007669"/>
    <property type="project" value="UniProtKB-KW"/>
</dbReference>
<evidence type="ECO:0000313" key="7">
    <source>
        <dbReference type="Proteomes" id="UP000316747"/>
    </source>
</evidence>
<dbReference type="InterPro" id="IPR014757">
    <property type="entry name" value="Tscrpt_reg_IclR_C"/>
</dbReference>
<dbReference type="AlphaFoldDB" id="A0A543HZN2"/>
<dbReference type="PANTHER" id="PTHR30136">
    <property type="entry name" value="HELIX-TURN-HELIX TRANSCRIPTIONAL REGULATOR, ICLR FAMILY"/>
    <property type="match status" value="1"/>
</dbReference>
<dbReference type="Gene3D" id="1.10.10.10">
    <property type="entry name" value="Winged helix-like DNA-binding domain superfamily/Winged helix DNA-binding domain"/>
    <property type="match status" value="1"/>
</dbReference>
<evidence type="ECO:0000259" key="5">
    <source>
        <dbReference type="PROSITE" id="PS51078"/>
    </source>
</evidence>